<evidence type="ECO:0000313" key="2">
    <source>
        <dbReference type="Proteomes" id="UP000242814"/>
    </source>
</evidence>
<name>A0A1D2JG99_PARBR</name>
<reference evidence="1 2" key="1">
    <citation type="submission" date="2016-06" db="EMBL/GenBank/DDBJ databases">
        <authorList>
            <person name="Kjaerup R.B."/>
            <person name="Dalgaard T.S."/>
            <person name="Juul-Madsen H.R."/>
        </authorList>
    </citation>
    <scope>NUCLEOTIDE SEQUENCE [LARGE SCALE GENOMIC DNA]</scope>
    <source>
        <strain evidence="1 2">Pb300</strain>
    </source>
</reference>
<protein>
    <submittedName>
        <fullName evidence="1">Uncharacterized protein</fullName>
    </submittedName>
</protein>
<accession>A0A1D2JG99</accession>
<comment type="caution">
    <text evidence="1">The sequence shown here is derived from an EMBL/GenBank/DDBJ whole genome shotgun (WGS) entry which is preliminary data.</text>
</comment>
<sequence>MAKWRALGVNGRWVVDYVKRDQLHSSSHTISSSLAVEYAIVVIPSMTFNHAFPPSVRSASQQRSNPVS</sequence>
<gene>
    <name evidence="1" type="ORF">ACO22_03314</name>
</gene>
<organism evidence="1 2">
    <name type="scientific">Paracoccidioides brasiliensis</name>
    <dbReference type="NCBI Taxonomy" id="121759"/>
    <lineage>
        <taxon>Eukaryota</taxon>
        <taxon>Fungi</taxon>
        <taxon>Dikarya</taxon>
        <taxon>Ascomycota</taxon>
        <taxon>Pezizomycotina</taxon>
        <taxon>Eurotiomycetes</taxon>
        <taxon>Eurotiomycetidae</taxon>
        <taxon>Onygenales</taxon>
        <taxon>Ajellomycetaceae</taxon>
        <taxon>Paracoccidioides</taxon>
    </lineage>
</organism>
<proteinExistence type="predicted"/>
<dbReference type="EMBL" id="LZYO01000111">
    <property type="protein sequence ID" value="ODH33566.1"/>
    <property type="molecule type" value="Genomic_DNA"/>
</dbReference>
<dbReference type="VEuPathDB" id="FungiDB:PADG_00427"/>
<dbReference type="Proteomes" id="UP000242814">
    <property type="component" value="Unassembled WGS sequence"/>
</dbReference>
<evidence type="ECO:0000313" key="1">
    <source>
        <dbReference type="EMBL" id="ODH33566.1"/>
    </source>
</evidence>
<dbReference type="AlphaFoldDB" id="A0A1D2JG99"/>